<gene>
    <name evidence="9" type="ORF">MELLADRAFT_115107</name>
</gene>
<feature type="compositionally biased region" description="Low complexity" evidence="6">
    <location>
        <begin position="42"/>
        <end position="63"/>
    </location>
</feature>
<evidence type="ECO:0000256" key="2">
    <source>
        <dbReference type="ARBA" id="ARBA00022692"/>
    </source>
</evidence>
<keyword evidence="4 7" id="KW-1133">Transmembrane helix</keyword>
<feature type="region of interest" description="Disordered" evidence="6">
    <location>
        <begin position="413"/>
        <end position="434"/>
    </location>
</feature>
<dbReference type="InterPro" id="IPR018247">
    <property type="entry name" value="EF_Hand_1_Ca_BS"/>
</dbReference>
<evidence type="ECO:0000256" key="3">
    <source>
        <dbReference type="ARBA" id="ARBA00022837"/>
    </source>
</evidence>
<proteinExistence type="predicted"/>
<dbReference type="OrthoDB" id="544685at2759"/>
<keyword evidence="5 7" id="KW-0472">Membrane</keyword>
<feature type="region of interest" description="Disordered" evidence="6">
    <location>
        <begin position="1"/>
        <end position="152"/>
    </location>
</feature>
<dbReference type="CDD" id="cd00051">
    <property type="entry name" value="EFh"/>
    <property type="match status" value="1"/>
</dbReference>
<feature type="compositionally biased region" description="Basic and acidic residues" evidence="6">
    <location>
        <begin position="69"/>
        <end position="81"/>
    </location>
</feature>
<dbReference type="Pfam" id="PF25886">
    <property type="entry name" value="Msy1"/>
    <property type="match status" value="1"/>
</dbReference>
<dbReference type="VEuPathDB" id="FungiDB:MELLADRAFT_115107"/>
<feature type="domain" description="EF-hand" evidence="8">
    <location>
        <begin position="522"/>
        <end position="557"/>
    </location>
</feature>
<dbReference type="Proteomes" id="UP000001072">
    <property type="component" value="Unassembled WGS sequence"/>
</dbReference>
<dbReference type="PANTHER" id="PTHR31323:SF11">
    <property type="entry name" value="EF-HAND DOMAIN-CONTAINING PROTEIN"/>
    <property type="match status" value="1"/>
</dbReference>
<dbReference type="PANTHER" id="PTHR31323">
    <property type="entry name" value="MECHANOSENSITIVE ION CHANNEL PROTEIN MSY2"/>
    <property type="match status" value="1"/>
</dbReference>
<dbReference type="SUPFAM" id="SSF50182">
    <property type="entry name" value="Sm-like ribonucleoproteins"/>
    <property type="match status" value="1"/>
</dbReference>
<feature type="transmembrane region" description="Helical" evidence="7">
    <location>
        <begin position="186"/>
        <end position="206"/>
    </location>
</feature>
<feature type="compositionally biased region" description="Polar residues" evidence="6">
    <location>
        <begin position="833"/>
        <end position="855"/>
    </location>
</feature>
<dbReference type="InterPro" id="IPR011992">
    <property type="entry name" value="EF-hand-dom_pair"/>
</dbReference>
<dbReference type="InterPro" id="IPR058650">
    <property type="entry name" value="Msy1/2-like"/>
</dbReference>
<dbReference type="SUPFAM" id="SSF47473">
    <property type="entry name" value="EF-hand"/>
    <property type="match status" value="1"/>
</dbReference>
<feature type="region of interest" description="Disordered" evidence="6">
    <location>
        <begin position="826"/>
        <end position="855"/>
    </location>
</feature>
<feature type="transmembrane region" description="Helical" evidence="7">
    <location>
        <begin position="575"/>
        <end position="595"/>
    </location>
</feature>
<evidence type="ECO:0000313" key="10">
    <source>
        <dbReference type="Proteomes" id="UP000001072"/>
    </source>
</evidence>
<dbReference type="GeneID" id="18925527"/>
<feature type="transmembrane region" description="Helical" evidence="7">
    <location>
        <begin position="218"/>
        <end position="251"/>
    </location>
</feature>
<dbReference type="Gene3D" id="1.10.238.10">
    <property type="entry name" value="EF-hand"/>
    <property type="match status" value="1"/>
</dbReference>
<accession>F4R5A9</accession>
<dbReference type="eggNOG" id="KOG4629">
    <property type="taxonomic scope" value="Eukaryota"/>
</dbReference>
<sequence>MNQTPGGSGGVGTETPGELTPTTTRPTHIHIDDNPAQQYVASLRPPLTPSKSSSKIPSMKESSQVNLHSDSEFNARYERALQEQSTSIEIKPTSPNLTTKTDSKPLKKTEKRDESYDNSTDSDDHDEFDWDLSDEDELDEEEKENRKIEKNKRLTHLHEHQVKRATRLRKVYLTFMKLSRPIRTSLLLLFGSGLTISPTLILHFRFPNSPVIRPVMVWSIWLSLCVAATCLSSIMTDFLPIILLKIIDFLYGSTPEKLKTQVELWMSVRFWIKLALSFTWYWVILLVMFSSIFPFQGDSRLHYFSWIQKVTGGLFATGLMLLAEKILLQIVKLNFHRTSLKDRLEENEKALWALDKLAAAKEHVQKRRSGFLSGFGVSRKSNEGTGRNTPAKIGISTARNSYNVDRSGDLNIPIGGDVPLTPMTTPGTPSQTRMNQDAEILEKELKKAKKNRKRRSANLQNVADQFTNAIAQVTLKDERKIKHDGIGSSTHSAKKLAKKLFEGLDEDHGGVITRNEFEPYFKNPSDAFMAFNLFDKDGNGDIDRKEMRNAVARIYRERKALATSLKDMSSAVAKLDAVLLSIAFIIVIFIWLLIFNPSGTTSQFVPMATIILGFSFIFGNAAKNLFESMLFIFSVHPYDVGDLVFIDESPMFVLEFGLFSTTFQRVDGQVIVAPNSVLGSQKYILNVRRSGSMWETTNIMVGFETPLDVLHEFRTRMRQYVNDNPREWKGGLDVNIDYMQNQNLIQLIIAMEHKGNWQDWGARWDRRTLLMREMKKILDSLNIIYKLPIQPVSFVSSTNLGRKGYGSSNKRSVGLNGSSFTGPTVLGNAGRIGTNSHSDWTNTGNLPSLRVQSNQ</sequence>
<dbReference type="AlphaFoldDB" id="F4R5A9"/>
<dbReference type="KEGG" id="mlr:MELLADRAFT_115107"/>
<dbReference type="GO" id="GO:0006874">
    <property type="term" value="P:intracellular calcium ion homeostasis"/>
    <property type="evidence" value="ECO:0007669"/>
    <property type="project" value="TreeGrafter"/>
</dbReference>
<feature type="compositionally biased region" description="Polar residues" evidence="6">
    <location>
        <begin position="422"/>
        <end position="434"/>
    </location>
</feature>
<evidence type="ECO:0000259" key="8">
    <source>
        <dbReference type="PROSITE" id="PS50222"/>
    </source>
</evidence>
<dbReference type="Pfam" id="PF13405">
    <property type="entry name" value="EF-hand_6"/>
    <property type="match status" value="1"/>
</dbReference>
<feature type="compositionally biased region" description="Acidic residues" evidence="6">
    <location>
        <begin position="120"/>
        <end position="142"/>
    </location>
</feature>
<feature type="transmembrane region" description="Helical" evidence="7">
    <location>
        <begin position="271"/>
        <end position="293"/>
    </location>
</feature>
<reference evidence="10" key="1">
    <citation type="journal article" date="2011" name="Proc. Natl. Acad. Sci. U.S.A.">
        <title>Obligate biotrophy features unraveled by the genomic analysis of rust fungi.</title>
        <authorList>
            <person name="Duplessis S."/>
            <person name="Cuomo C.A."/>
            <person name="Lin Y.-C."/>
            <person name="Aerts A."/>
            <person name="Tisserant E."/>
            <person name="Veneault-Fourrey C."/>
            <person name="Joly D.L."/>
            <person name="Hacquard S."/>
            <person name="Amselem J."/>
            <person name="Cantarel B.L."/>
            <person name="Chiu R."/>
            <person name="Coutinho P.M."/>
            <person name="Feau N."/>
            <person name="Field M."/>
            <person name="Frey P."/>
            <person name="Gelhaye E."/>
            <person name="Goldberg J."/>
            <person name="Grabherr M.G."/>
            <person name="Kodira C.D."/>
            <person name="Kohler A."/>
            <person name="Kuees U."/>
            <person name="Lindquist E.A."/>
            <person name="Lucas S.M."/>
            <person name="Mago R."/>
            <person name="Mauceli E."/>
            <person name="Morin E."/>
            <person name="Murat C."/>
            <person name="Pangilinan J.L."/>
            <person name="Park R."/>
            <person name="Pearson M."/>
            <person name="Quesneville H."/>
            <person name="Rouhier N."/>
            <person name="Sakthikumar S."/>
            <person name="Salamov A.A."/>
            <person name="Schmutz J."/>
            <person name="Selles B."/>
            <person name="Shapiro H."/>
            <person name="Tanguay P."/>
            <person name="Tuskan G.A."/>
            <person name="Henrissat B."/>
            <person name="Van de Peer Y."/>
            <person name="Rouze P."/>
            <person name="Ellis J.G."/>
            <person name="Dodds P.N."/>
            <person name="Schein J.E."/>
            <person name="Zhong S."/>
            <person name="Hamelin R.C."/>
            <person name="Grigoriev I.V."/>
            <person name="Szabo L.J."/>
            <person name="Martin F."/>
        </authorList>
    </citation>
    <scope>NUCLEOTIDE SEQUENCE [LARGE SCALE GENOMIC DNA]</scope>
    <source>
        <strain evidence="10">98AG31 / pathotype 3-4-7</strain>
    </source>
</reference>
<keyword evidence="3" id="KW-0106">Calcium</keyword>
<dbReference type="InParanoid" id="F4R5A9"/>
<evidence type="ECO:0000256" key="7">
    <source>
        <dbReference type="SAM" id="Phobius"/>
    </source>
</evidence>
<dbReference type="FunFam" id="2.30.30.60:FF:000006">
    <property type="entry name" value="Predicted mechanosensitive ion channel"/>
    <property type="match status" value="1"/>
</dbReference>
<comment type="subcellular location">
    <subcellularLocation>
        <location evidence="1">Membrane</location>
    </subcellularLocation>
</comment>
<keyword evidence="2 7" id="KW-0812">Transmembrane</keyword>
<dbReference type="PROSITE" id="PS00018">
    <property type="entry name" value="EF_HAND_1"/>
    <property type="match status" value="1"/>
</dbReference>
<dbReference type="Gene3D" id="2.30.30.60">
    <property type="match status" value="1"/>
</dbReference>
<name>F4R5A9_MELLP</name>
<dbReference type="RefSeq" id="XP_007404669.1">
    <property type="nucleotide sequence ID" value="XM_007404607.1"/>
</dbReference>
<feature type="compositionally biased region" description="Basic and acidic residues" evidence="6">
    <location>
        <begin position="101"/>
        <end position="115"/>
    </location>
</feature>
<feature type="compositionally biased region" description="Low complexity" evidence="6">
    <location>
        <begin position="13"/>
        <end position="26"/>
    </location>
</feature>
<evidence type="ECO:0000256" key="4">
    <source>
        <dbReference type="ARBA" id="ARBA00022989"/>
    </source>
</evidence>
<dbReference type="GO" id="GO:0016020">
    <property type="term" value="C:membrane"/>
    <property type="evidence" value="ECO:0007669"/>
    <property type="project" value="UniProtKB-SubCell"/>
</dbReference>
<dbReference type="GO" id="GO:0005262">
    <property type="term" value="F:calcium channel activity"/>
    <property type="evidence" value="ECO:0007669"/>
    <property type="project" value="TreeGrafter"/>
</dbReference>
<evidence type="ECO:0000256" key="1">
    <source>
        <dbReference type="ARBA" id="ARBA00004370"/>
    </source>
</evidence>
<dbReference type="Pfam" id="PF00924">
    <property type="entry name" value="MS_channel_2nd"/>
    <property type="match status" value="1"/>
</dbReference>
<organism evidence="10">
    <name type="scientific">Melampsora larici-populina (strain 98AG31 / pathotype 3-4-7)</name>
    <name type="common">Poplar leaf rust fungus</name>
    <dbReference type="NCBI Taxonomy" id="747676"/>
    <lineage>
        <taxon>Eukaryota</taxon>
        <taxon>Fungi</taxon>
        <taxon>Dikarya</taxon>
        <taxon>Basidiomycota</taxon>
        <taxon>Pucciniomycotina</taxon>
        <taxon>Pucciniomycetes</taxon>
        <taxon>Pucciniales</taxon>
        <taxon>Melampsoraceae</taxon>
        <taxon>Melampsora</taxon>
    </lineage>
</organism>
<protein>
    <recommendedName>
        <fullName evidence="8">EF-hand domain-containing protein</fullName>
    </recommendedName>
</protein>
<dbReference type="InterPro" id="IPR010920">
    <property type="entry name" value="LSM_dom_sf"/>
</dbReference>
<dbReference type="HOGENOM" id="CLU_014186_1_0_1"/>
<dbReference type="InterPro" id="IPR002048">
    <property type="entry name" value="EF_hand_dom"/>
</dbReference>
<feature type="compositionally biased region" description="Basic and acidic residues" evidence="6">
    <location>
        <begin position="143"/>
        <end position="152"/>
    </location>
</feature>
<evidence type="ECO:0000313" key="9">
    <source>
        <dbReference type="EMBL" id="EGG12294.1"/>
    </source>
</evidence>
<feature type="compositionally biased region" description="Gly residues" evidence="6">
    <location>
        <begin position="1"/>
        <end position="12"/>
    </location>
</feature>
<dbReference type="GO" id="GO:0005509">
    <property type="term" value="F:calcium ion binding"/>
    <property type="evidence" value="ECO:0007669"/>
    <property type="project" value="InterPro"/>
</dbReference>
<feature type="transmembrane region" description="Helical" evidence="7">
    <location>
        <begin position="601"/>
        <end position="622"/>
    </location>
</feature>
<evidence type="ECO:0000256" key="6">
    <source>
        <dbReference type="SAM" id="MobiDB-lite"/>
    </source>
</evidence>
<keyword evidence="10" id="KW-1185">Reference proteome</keyword>
<feature type="transmembrane region" description="Helical" evidence="7">
    <location>
        <begin position="313"/>
        <end position="331"/>
    </location>
</feature>
<feature type="compositionally biased region" description="Polar residues" evidence="6">
    <location>
        <begin position="82"/>
        <end position="100"/>
    </location>
</feature>
<dbReference type="PROSITE" id="PS50222">
    <property type="entry name" value="EF_HAND_2"/>
    <property type="match status" value="1"/>
</dbReference>
<evidence type="ECO:0000256" key="5">
    <source>
        <dbReference type="ARBA" id="ARBA00023136"/>
    </source>
</evidence>
<dbReference type="SMART" id="SM00054">
    <property type="entry name" value="EFh"/>
    <property type="match status" value="2"/>
</dbReference>
<dbReference type="EMBL" id="GL883091">
    <property type="protein sequence ID" value="EGG12294.1"/>
    <property type="molecule type" value="Genomic_DNA"/>
</dbReference>
<dbReference type="InterPro" id="IPR006685">
    <property type="entry name" value="MscS_channel_2nd"/>
</dbReference>
<dbReference type="InterPro" id="IPR023408">
    <property type="entry name" value="MscS_beta-dom_sf"/>
</dbReference>